<evidence type="ECO:0000313" key="3">
    <source>
        <dbReference type="EMBL" id="ORX90381.1"/>
    </source>
</evidence>
<feature type="signal peptide" evidence="2">
    <location>
        <begin position="1"/>
        <end position="20"/>
    </location>
</feature>
<dbReference type="Proteomes" id="UP000193498">
    <property type="component" value="Unassembled WGS sequence"/>
</dbReference>
<evidence type="ECO:0000313" key="4">
    <source>
        <dbReference type="Proteomes" id="UP000193498"/>
    </source>
</evidence>
<organism evidence="3 4">
    <name type="scientific">Basidiobolus meristosporus CBS 931.73</name>
    <dbReference type="NCBI Taxonomy" id="1314790"/>
    <lineage>
        <taxon>Eukaryota</taxon>
        <taxon>Fungi</taxon>
        <taxon>Fungi incertae sedis</taxon>
        <taxon>Zoopagomycota</taxon>
        <taxon>Entomophthoromycotina</taxon>
        <taxon>Basidiobolomycetes</taxon>
        <taxon>Basidiobolales</taxon>
        <taxon>Basidiobolaceae</taxon>
        <taxon>Basidiobolus</taxon>
    </lineage>
</organism>
<dbReference type="AlphaFoldDB" id="A0A1Y1XXA2"/>
<feature type="region of interest" description="Disordered" evidence="1">
    <location>
        <begin position="164"/>
        <end position="264"/>
    </location>
</feature>
<feature type="chain" id="PRO_5012960135" evidence="2">
    <location>
        <begin position="21"/>
        <end position="302"/>
    </location>
</feature>
<keyword evidence="4" id="KW-1185">Reference proteome</keyword>
<gene>
    <name evidence="3" type="ORF">K493DRAFT_304963</name>
</gene>
<dbReference type="InParanoid" id="A0A1Y1XXA2"/>
<dbReference type="EMBL" id="MCFE01000384">
    <property type="protein sequence ID" value="ORX90381.1"/>
    <property type="molecule type" value="Genomic_DNA"/>
</dbReference>
<evidence type="ECO:0000256" key="2">
    <source>
        <dbReference type="SAM" id="SignalP"/>
    </source>
</evidence>
<accession>A0A1Y1XXA2</accession>
<evidence type="ECO:0000256" key="1">
    <source>
        <dbReference type="SAM" id="MobiDB-lite"/>
    </source>
</evidence>
<sequence length="302" mass="32787">MRFSIYCLYVCLLLLDTARSAVICRQKIASTTLDTIVRASPENTLGNRDHTSSDLKVPALESSGERKESTDSKCTCPKSCSKHGSLEPINRSINSNDQIIQQNFDLVNSSPPTVVDPVSTRKTGGCKAKNIEAPSNREQPPADTIESQPAILDGFPTVNSISSTTFKEPKDASPTNQAITSNGSGPELNGDLRGINHQIPDTEVNNPIREEKSNVELNQPETKPIDVSIDQERNPETTMPPENRPDTGNTNDIAPIDLVPEQAPTPPTILDIPIMDGIFAFLPRKSPLPFETVLGQSPPIVL</sequence>
<keyword evidence="2" id="KW-0732">Signal</keyword>
<proteinExistence type="predicted"/>
<feature type="compositionally biased region" description="Polar residues" evidence="1">
    <location>
        <begin position="173"/>
        <end position="184"/>
    </location>
</feature>
<feature type="region of interest" description="Disordered" evidence="1">
    <location>
        <begin position="42"/>
        <end position="74"/>
    </location>
</feature>
<reference evidence="3 4" key="1">
    <citation type="submission" date="2016-07" db="EMBL/GenBank/DDBJ databases">
        <title>Pervasive Adenine N6-methylation of Active Genes in Fungi.</title>
        <authorList>
            <consortium name="DOE Joint Genome Institute"/>
            <person name="Mondo S.J."/>
            <person name="Dannebaum R.O."/>
            <person name="Kuo R.C."/>
            <person name="Labutti K."/>
            <person name="Haridas S."/>
            <person name="Kuo A."/>
            <person name="Salamov A."/>
            <person name="Ahrendt S.R."/>
            <person name="Lipzen A."/>
            <person name="Sullivan W."/>
            <person name="Andreopoulos W.B."/>
            <person name="Clum A."/>
            <person name="Lindquist E."/>
            <person name="Daum C."/>
            <person name="Ramamoorthy G.K."/>
            <person name="Gryganskyi A."/>
            <person name="Culley D."/>
            <person name="Magnuson J.K."/>
            <person name="James T.Y."/>
            <person name="O'Malley M.A."/>
            <person name="Stajich J.E."/>
            <person name="Spatafora J.W."/>
            <person name="Visel A."/>
            <person name="Grigoriev I.V."/>
        </authorList>
    </citation>
    <scope>NUCLEOTIDE SEQUENCE [LARGE SCALE GENOMIC DNA]</scope>
    <source>
        <strain evidence="3 4">CBS 931.73</strain>
    </source>
</reference>
<comment type="caution">
    <text evidence="3">The sequence shown here is derived from an EMBL/GenBank/DDBJ whole genome shotgun (WGS) entry which is preliminary data.</text>
</comment>
<protein>
    <submittedName>
        <fullName evidence="3">Uncharacterized protein</fullName>
    </submittedName>
</protein>
<name>A0A1Y1XXA2_9FUNG</name>